<dbReference type="Pfam" id="PF02272">
    <property type="entry name" value="DHHA1"/>
    <property type="match status" value="1"/>
</dbReference>
<dbReference type="InterPro" id="IPR051319">
    <property type="entry name" value="Oligoribo/pAp-PDE_c-di-AMP_PDE"/>
</dbReference>
<dbReference type="InterPro" id="IPR038763">
    <property type="entry name" value="DHH_sf"/>
</dbReference>
<feature type="domain" description="DDH" evidence="1">
    <location>
        <begin position="22"/>
        <end position="164"/>
    </location>
</feature>
<name>E1RAA9_SEDSS</name>
<sequence length="345" mass="38087">MENSKDALEKLGSVVSGKKELLILTHTHPDPDAIAAAVALRLLLKELFHVGASIAYSGIIARAENRAMVKKLNLPLKQYSRIKLSRYDGIALVDSQPGAGNNVLDASSPCDIVIDHHPRRDDTKGAFVVIEPELGASATMLIEWLDAAGVDLSADIATALAYAISSETQNMYREAARRDIRAYLSVYVRASIRKLAGIINANLPHYYFLQLGDAINNALMFGTMITTHLDEIRHPEIVAEMADFLLKHERIGTVLVSGRFRNHLIISIRTRSEGINAGRLIKQLPLDPDNVGGHDRTAGGFFDLHGKDRKEVEEINITIRNAFAALLGYENPSWRKLLDQVPRKS</sequence>
<reference evidence="3 4" key="1">
    <citation type="journal article" date="2010" name="Stand. Genomic Sci.">
        <title>Complete genome sequence of Spirochaeta smaragdinae type strain (SEBR 4228).</title>
        <authorList>
            <person name="Mavromatis K."/>
            <person name="Yasawong M."/>
            <person name="Chertkov O."/>
            <person name="Lapidus A."/>
            <person name="Lucas S."/>
            <person name="Nolan M."/>
            <person name="Del Rio T.G."/>
            <person name="Tice H."/>
            <person name="Cheng J.F."/>
            <person name="Pitluck S."/>
            <person name="Liolios K."/>
            <person name="Ivanova N."/>
            <person name="Tapia R."/>
            <person name="Han C."/>
            <person name="Bruce D."/>
            <person name="Goodwin L."/>
            <person name="Pati A."/>
            <person name="Chen A."/>
            <person name="Palaniappan K."/>
            <person name="Land M."/>
            <person name="Hauser L."/>
            <person name="Chang Y.J."/>
            <person name="Jeffries C.D."/>
            <person name="Detter J.C."/>
            <person name="Rohde M."/>
            <person name="Brambilla E."/>
            <person name="Spring S."/>
            <person name="Goker M."/>
            <person name="Sikorski J."/>
            <person name="Woyke T."/>
            <person name="Bristow J."/>
            <person name="Eisen J.A."/>
            <person name="Markowitz V."/>
            <person name="Hugenholtz P."/>
            <person name="Klenk H.P."/>
            <person name="Kyrpides N.C."/>
        </authorList>
    </citation>
    <scope>NUCLEOTIDE SEQUENCE [LARGE SCALE GENOMIC DNA]</scope>
    <source>
        <strain evidence="4">DSM 11293 / JCM 15392 / SEBR 4228</strain>
    </source>
</reference>
<dbReference type="Pfam" id="PF01368">
    <property type="entry name" value="DHH"/>
    <property type="match status" value="1"/>
</dbReference>
<dbReference type="InterPro" id="IPR001667">
    <property type="entry name" value="DDH_dom"/>
</dbReference>
<dbReference type="STRING" id="573413.Spirs_0243"/>
<dbReference type="Proteomes" id="UP000002318">
    <property type="component" value="Chromosome"/>
</dbReference>
<evidence type="ECO:0000259" key="2">
    <source>
        <dbReference type="Pfam" id="PF02272"/>
    </source>
</evidence>
<dbReference type="RefSeq" id="WP_013252864.1">
    <property type="nucleotide sequence ID" value="NC_014364.1"/>
</dbReference>
<protein>
    <submittedName>
        <fullName evidence="3">Phosphoesterase RecJ domain protein</fullName>
    </submittedName>
</protein>
<evidence type="ECO:0000259" key="1">
    <source>
        <dbReference type="Pfam" id="PF01368"/>
    </source>
</evidence>
<dbReference type="HOGENOM" id="CLU_046377_1_0_12"/>
<dbReference type="SUPFAM" id="SSF64182">
    <property type="entry name" value="DHH phosphoesterases"/>
    <property type="match status" value="1"/>
</dbReference>
<evidence type="ECO:0000313" key="4">
    <source>
        <dbReference type="Proteomes" id="UP000002318"/>
    </source>
</evidence>
<dbReference type="PANTHER" id="PTHR47618:SF1">
    <property type="entry name" value="BIFUNCTIONAL OLIGORIBONUCLEASE AND PAP PHOSPHATASE NRNA"/>
    <property type="match status" value="1"/>
</dbReference>
<keyword evidence="4" id="KW-1185">Reference proteome</keyword>
<accession>E1RAA9</accession>
<dbReference type="Gene3D" id="3.90.1640.10">
    <property type="entry name" value="inorganic pyrophosphatase (n-terminal core)"/>
    <property type="match status" value="1"/>
</dbReference>
<dbReference type="GO" id="GO:0003676">
    <property type="term" value="F:nucleic acid binding"/>
    <property type="evidence" value="ECO:0007669"/>
    <property type="project" value="InterPro"/>
</dbReference>
<evidence type="ECO:0000313" key="3">
    <source>
        <dbReference type="EMBL" id="ADK79400.1"/>
    </source>
</evidence>
<dbReference type="eggNOG" id="COG0618">
    <property type="taxonomic scope" value="Bacteria"/>
</dbReference>
<gene>
    <name evidence="3" type="ordered locus">Spirs_0243</name>
</gene>
<dbReference type="AlphaFoldDB" id="E1RAA9"/>
<dbReference type="KEGG" id="ssm:Spirs_0243"/>
<dbReference type="EMBL" id="CP002116">
    <property type="protein sequence ID" value="ADK79400.1"/>
    <property type="molecule type" value="Genomic_DNA"/>
</dbReference>
<proteinExistence type="predicted"/>
<dbReference type="OrthoDB" id="5490569at2"/>
<dbReference type="InterPro" id="IPR003156">
    <property type="entry name" value="DHHA1_dom"/>
</dbReference>
<dbReference type="PANTHER" id="PTHR47618">
    <property type="entry name" value="BIFUNCTIONAL OLIGORIBONUCLEASE AND PAP PHOSPHATASE NRNA"/>
    <property type="match status" value="1"/>
</dbReference>
<organism evidence="3 4">
    <name type="scientific">Sediminispirochaeta smaragdinae (strain DSM 11293 / JCM 15392 / SEBR 4228)</name>
    <name type="common">Spirochaeta smaragdinae</name>
    <dbReference type="NCBI Taxonomy" id="573413"/>
    <lineage>
        <taxon>Bacteria</taxon>
        <taxon>Pseudomonadati</taxon>
        <taxon>Spirochaetota</taxon>
        <taxon>Spirochaetia</taxon>
        <taxon>Spirochaetales</taxon>
        <taxon>Spirochaetaceae</taxon>
        <taxon>Sediminispirochaeta</taxon>
    </lineage>
</organism>
<feature type="domain" description="DHHA1" evidence="2">
    <location>
        <begin position="225"/>
        <end position="302"/>
    </location>
</feature>